<keyword evidence="7" id="KW-1185">Reference proteome</keyword>
<keyword evidence="2 4" id="KW-0238">DNA-binding</keyword>
<evidence type="ECO:0000313" key="6">
    <source>
        <dbReference type="EMBL" id="MBV7377658.1"/>
    </source>
</evidence>
<name>A0ABS6SYQ0_9RHOB</name>
<evidence type="ECO:0000313" key="7">
    <source>
        <dbReference type="Proteomes" id="UP000756530"/>
    </source>
</evidence>
<sequence length="225" mass="25341">MINMKPMKKRVEPTESAKARILAAAEPVFAEWGFDAATVRKISEAAGVPVALINYHFGSKQGLYRAIFEKRTPTIMDQRIAGLRLARAEPDLDRRVDLVVKALIYPMFSLRGESPSADFGRIIVREMSDPQSETRGIFRDMFDPVAQMLTEAIAECFPDWTTKEVHWAYHTMLGAMTIVMTDNGRMARLSDGEVRADDWEEAALHMCAILVAGLKHRDRTLTRGN</sequence>
<comment type="caution">
    <text evidence="6">The sequence shown here is derived from an EMBL/GenBank/DDBJ whole genome shotgun (WGS) entry which is preliminary data.</text>
</comment>
<reference evidence="6 7" key="1">
    <citation type="submission" date="2021-05" db="EMBL/GenBank/DDBJ databases">
        <title>Culturable bacteria isolated from Daya Bay.</title>
        <authorList>
            <person name="Zheng W."/>
            <person name="Yu S."/>
            <person name="Huang Y."/>
        </authorList>
    </citation>
    <scope>NUCLEOTIDE SEQUENCE [LARGE SCALE GENOMIC DNA]</scope>
    <source>
        <strain evidence="6 7">DP4N28-5</strain>
    </source>
</reference>
<evidence type="ECO:0000256" key="4">
    <source>
        <dbReference type="PROSITE-ProRule" id="PRU00335"/>
    </source>
</evidence>
<dbReference type="PROSITE" id="PS50977">
    <property type="entry name" value="HTH_TETR_2"/>
    <property type="match status" value="1"/>
</dbReference>
<evidence type="ECO:0000256" key="1">
    <source>
        <dbReference type="ARBA" id="ARBA00023015"/>
    </source>
</evidence>
<organism evidence="6 7">
    <name type="scientific">Maritimibacter dapengensis</name>
    <dbReference type="NCBI Taxonomy" id="2836868"/>
    <lineage>
        <taxon>Bacteria</taxon>
        <taxon>Pseudomonadati</taxon>
        <taxon>Pseudomonadota</taxon>
        <taxon>Alphaproteobacteria</taxon>
        <taxon>Rhodobacterales</taxon>
        <taxon>Roseobacteraceae</taxon>
        <taxon>Maritimibacter</taxon>
    </lineage>
</organism>
<feature type="DNA-binding region" description="H-T-H motif" evidence="4">
    <location>
        <begin position="38"/>
        <end position="57"/>
    </location>
</feature>
<dbReference type="InterPro" id="IPR041586">
    <property type="entry name" value="PsrA_TetR_C"/>
</dbReference>
<dbReference type="Proteomes" id="UP000756530">
    <property type="component" value="Unassembled WGS sequence"/>
</dbReference>
<dbReference type="PANTHER" id="PTHR30055">
    <property type="entry name" value="HTH-TYPE TRANSCRIPTIONAL REGULATOR RUTR"/>
    <property type="match status" value="1"/>
</dbReference>
<dbReference type="InterPro" id="IPR001647">
    <property type="entry name" value="HTH_TetR"/>
</dbReference>
<dbReference type="EMBL" id="JAHUZE010000001">
    <property type="protein sequence ID" value="MBV7377658.1"/>
    <property type="molecule type" value="Genomic_DNA"/>
</dbReference>
<accession>A0ABS6SYQ0</accession>
<evidence type="ECO:0000256" key="2">
    <source>
        <dbReference type="ARBA" id="ARBA00023125"/>
    </source>
</evidence>
<keyword evidence="1" id="KW-0805">Transcription regulation</keyword>
<dbReference type="PANTHER" id="PTHR30055:SF234">
    <property type="entry name" value="HTH-TYPE TRANSCRIPTIONAL REGULATOR BETI"/>
    <property type="match status" value="1"/>
</dbReference>
<proteinExistence type="predicted"/>
<keyword evidence="3" id="KW-0804">Transcription</keyword>
<protein>
    <submittedName>
        <fullName evidence="6">CerR family C-terminal domain-containing protein</fullName>
    </submittedName>
</protein>
<feature type="domain" description="HTH tetR-type" evidence="5">
    <location>
        <begin position="15"/>
        <end position="75"/>
    </location>
</feature>
<gene>
    <name evidence="6" type="ORF">KJP28_01890</name>
</gene>
<dbReference type="InterPro" id="IPR050109">
    <property type="entry name" value="HTH-type_TetR-like_transc_reg"/>
</dbReference>
<evidence type="ECO:0000259" key="5">
    <source>
        <dbReference type="PROSITE" id="PS50977"/>
    </source>
</evidence>
<dbReference type="Pfam" id="PF00440">
    <property type="entry name" value="TetR_N"/>
    <property type="match status" value="1"/>
</dbReference>
<dbReference type="Pfam" id="PF17939">
    <property type="entry name" value="TetR_C_30"/>
    <property type="match status" value="1"/>
</dbReference>
<evidence type="ECO:0000256" key="3">
    <source>
        <dbReference type="ARBA" id="ARBA00023163"/>
    </source>
</evidence>